<name>A0A090RAB1_9GAMM</name>
<dbReference type="Proteomes" id="UP000029227">
    <property type="component" value="Unassembled WGS sequence"/>
</dbReference>
<sequence length="392" mass="43736">MLGVVVSVISVLGSVWQWDDPLDPAIAPFIAPVVREVPVSSAAMTSEGGQSYAYLLGIGTAAENTPLTVGQAYLHAYQASQDRSALSLPHTLPLPVEDEVALCDFTQDTCPDQLLAAKNKIAPVLAQYTTLIARFQHVLQSAPANPLLPVADDTPIPFYQYLIQANRLQLTQWWYDAQPLSASHPSEATRQSSAALAALVDKVTSHMQHLRRHLAAEMTVIGKLVYLRMFEEHLVWLHRVAALRVDFPAVWITQLTPQERSLRVPLAYEFLLPHGYHLSLVARGDLFSAEQPIPLWMARLVYKPHLTTNTVYHYYAHTAMLSELPEADYIAQHQHWPDLAMTSVQELRNVAGAVLADIAMPDYLAYIERFHAVNRQITQWGDWQSAGSAREP</sequence>
<protein>
    <submittedName>
        <fullName evidence="1">Uncharacterized protein</fullName>
    </submittedName>
</protein>
<evidence type="ECO:0000313" key="1">
    <source>
        <dbReference type="EMBL" id="GAL04492.1"/>
    </source>
</evidence>
<comment type="caution">
    <text evidence="1">The sequence shown here is derived from an EMBL/GenBank/DDBJ whole genome shotgun (WGS) entry which is preliminary data.</text>
</comment>
<gene>
    <name evidence="1" type="ORF">JCM19237_1164</name>
</gene>
<dbReference type="eggNOG" id="ENOG5033777">
    <property type="taxonomic scope" value="Bacteria"/>
</dbReference>
<organism evidence="1 2">
    <name type="scientific">Photobacterium aphoticum</name>
    <dbReference type="NCBI Taxonomy" id="754436"/>
    <lineage>
        <taxon>Bacteria</taxon>
        <taxon>Pseudomonadati</taxon>
        <taxon>Pseudomonadota</taxon>
        <taxon>Gammaproteobacteria</taxon>
        <taxon>Vibrionales</taxon>
        <taxon>Vibrionaceae</taxon>
        <taxon>Photobacterium</taxon>
    </lineage>
</organism>
<reference evidence="1 2" key="1">
    <citation type="journal article" date="2014" name="Genome Announc.">
        <title>Draft Genome Sequences of Two Vibrionaceae Species, Vibrio ponticus C121 and Photobacterium aphoticum C119, Isolated as Coral Reef Microbiota.</title>
        <authorList>
            <person name="Al-saari N."/>
            <person name="Meirelles P.M."/>
            <person name="Mino S."/>
            <person name="Suda W."/>
            <person name="Oshima K."/>
            <person name="Hattori M."/>
            <person name="Ohkuma M."/>
            <person name="Thompson F.L."/>
            <person name="Gomez-Gil B."/>
            <person name="Sawabe T."/>
            <person name="Sawabe T."/>
        </authorList>
    </citation>
    <scope>NUCLEOTIDE SEQUENCE [LARGE SCALE GENOMIC DNA]</scope>
    <source>
        <strain evidence="1 2">JCM 19237</strain>
    </source>
</reference>
<accession>A0A090RAB1</accession>
<evidence type="ECO:0000313" key="2">
    <source>
        <dbReference type="Proteomes" id="UP000029227"/>
    </source>
</evidence>
<proteinExistence type="predicted"/>
<dbReference type="EMBL" id="BBMN01000004">
    <property type="protein sequence ID" value="GAL04492.1"/>
    <property type="molecule type" value="Genomic_DNA"/>
</dbReference>
<dbReference type="AlphaFoldDB" id="A0A090RAB1"/>